<dbReference type="EMBL" id="JBEZFP010000004">
    <property type="protein sequence ID" value="MEU8132405.1"/>
    <property type="molecule type" value="Genomic_DNA"/>
</dbReference>
<protein>
    <submittedName>
        <fullName evidence="1">Winged helix DNA-binding domain-containing protein</fullName>
    </submittedName>
</protein>
<dbReference type="RefSeq" id="WP_358348168.1">
    <property type="nucleotide sequence ID" value="NZ_JBEZFP010000004.1"/>
</dbReference>
<sequence length="371" mass="41607">MTNAAPRTLTLRELNRATLARQHLLERVRMPALDMVRHLAGLQAQHPTSSYFTLWTRIADFDPEELVGLMTGRQVVRIALMRSTIHTVTADDALAWRPLLLPVMERMYKSSHSRRTAGADRDELTATGRAFIEAEPRTFAEVGTHLGARWPDAQPSALSAALRTWAPLVQVPPRGLWGRSGAVAHTTLEHWLGRPLEAEPSVDAMVLRCVAALGPMSVKDVQVWCGLTRLKEVLERLRPQLTTFRDENGRELFDLPDAPRPAADTPAPVRFLADFDNIFLSHDDRSRVVTKEWQQWGMDQGNMLWGGLLVDGFGRAAWRIERTKDTATLLISSGPEPRNALKAQRGAIEDEGRRLLAFAAQDRDKHDIVYA</sequence>
<keyword evidence="1" id="KW-0238">DNA-binding</keyword>
<dbReference type="Pfam" id="PF06224">
    <property type="entry name" value="AlkZ-like"/>
    <property type="match status" value="1"/>
</dbReference>
<dbReference type="PANTHER" id="PTHR38479">
    <property type="entry name" value="LMO0824 PROTEIN"/>
    <property type="match status" value="1"/>
</dbReference>
<comment type="caution">
    <text evidence="1">The sequence shown here is derived from an EMBL/GenBank/DDBJ whole genome shotgun (WGS) entry which is preliminary data.</text>
</comment>
<evidence type="ECO:0000313" key="1">
    <source>
        <dbReference type="EMBL" id="MEU8132405.1"/>
    </source>
</evidence>
<keyword evidence="2" id="KW-1185">Reference proteome</keyword>
<dbReference type="PANTHER" id="PTHR38479:SF2">
    <property type="entry name" value="WINGED HELIX DNA-BINDING DOMAIN-CONTAINING PROTEIN"/>
    <property type="match status" value="1"/>
</dbReference>
<accession>A0ABV3D9J8</accession>
<evidence type="ECO:0000313" key="2">
    <source>
        <dbReference type="Proteomes" id="UP001551482"/>
    </source>
</evidence>
<reference evidence="1 2" key="1">
    <citation type="submission" date="2024-06" db="EMBL/GenBank/DDBJ databases">
        <title>The Natural Products Discovery Center: Release of the First 8490 Sequenced Strains for Exploring Actinobacteria Biosynthetic Diversity.</title>
        <authorList>
            <person name="Kalkreuter E."/>
            <person name="Kautsar S.A."/>
            <person name="Yang D."/>
            <person name="Bader C.D."/>
            <person name="Teijaro C.N."/>
            <person name="Fluegel L."/>
            <person name="Davis C.M."/>
            <person name="Simpson J.R."/>
            <person name="Lauterbach L."/>
            <person name="Steele A.D."/>
            <person name="Gui C."/>
            <person name="Meng S."/>
            <person name="Li G."/>
            <person name="Viehrig K."/>
            <person name="Ye F."/>
            <person name="Su P."/>
            <person name="Kiefer A.F."/>
            <person name="Nichols A."/>
            <person name="Cepeda A.J."/>
            <person name="Yan W."/>
            <person name="Fan B."/>
            <person name="Jiang Y."/>
            <person name="Adhikari A."/>
            <person name="Zheng C.-J."/>
            <person name="Schuster L."/>
            <person name="Cowan T.M."/>
            <person name="Smanski M.J."/>
            <person name="Chevrette M.G."/>
            <person name="De Carvalho L.P.S."/>
            <person name="Shen B."/>
        </authorList>
    </citation>
    <scope>NUCLEOTIDE SEQUENCE [LARGE SCALE GENOMIC DNA]</scope>
    <source>
        <strain evidence="1 2">NPDC048946</strain>
    </source>
</reference>
<dbReference type="InterPro" id="IPR009351">
    <property type="entry name" value="AlkZ-like"/>
</dbReference>
<dbReference type="GO" id="GO:0003677">
    <property type="term" value="F:DNA binding"/>
    <property type="evidence" value="ECO:0007669"/>
    <property type="project" value="UniProtKB-KW"/>
</dbReference>
<gene>
    <name evidence="1" type="ORF">AB0C36_02745</name>
</gene>
<name>A0ABV3D9J8_9ACTN</name>
<dbReference type="Proteomes" id="UP001551482">
    <property type="component" value="Unassembled WGS sequence"/>
</dbReference>
<proteinExistence type="predicted"/>
<organism evidence="1 2">
    <name type="scientific">Streptodolium elevatio</name>
    <dbReference type="NCBI Taxonomy" id="3157996"/>
    <lineage>
        <taxon>Bacteria</taxon>
        <taxon>Bacillati</taxon>
        <taxon>Actinomycetota</taxon>
        <taxon>Actinomycetes</taxon>
        <taxon>Kitasatosporales</taxon>
        <taxon>Streptomycetaceae</taxon>
        <taxon>Streptodolium</taxon>
    </lineage>
</organism>